<evidence type="ECO:0000256" key="3">
    <source>
        <dbReference type="ARBA" id="ARBA00022989"/>
    </source>
</evidence>
<organism evidence="7 8">
    <name type="scientific">Candidatus Amesbacteria bacterium RIFOXYB1_FULL_44_23</name>
    <dbReference type="NCBI Taxonomy" id="1797263"/>
    <lineage>
        <taxon>Bacteria</taxon>
        <taxon>Candidatus Amesiibacteriota</taxon>
    </lineage>
</organism>
<feature type="transmembrane region" description="Helical" evidence="5">
    <location>
        <begin position="150"/>
        <end position="172"/>
    </location>
</feature>
<dbReference type="InterPro" id="IPR007016">
    <property type="entry name" value="O-antigen_ligase-rel_domated"/>
</dbReference>
<evidence type="ECO:0000313" key="8">
    <source>
        <dbReference type="Proteomes" id="UP000176424"/>
    </source>
</evidence>
<feature type="transmembrane region" description="Helical" evidence="5">
    <location>
        <begin position="119"/>
        <end position="135"/>
    </location>
</feature>
<feature type="transmembrane region" description="Helical" evidence="5">
    <location>
        <begin position="61"/>
        <end position="81"/>
    </location>
</feature>
<keyword evidence="2 5" id="KW-0812">Transmembrane</keyword>
<dbReference type="InterPro" id="IPR051533">
    <property type="entry name" value="WaaL-like"/>
</dbReference>
<comment type="caution">
    <text evidence="7">The sequence shown here is derived from an EMBL/GenBank/DDBJ whole genome shotgun (WGS) entry which is preliminary data.</text>
</comment>
<feature type="domain" description="O-antigen ligase-related" evidence="6">
    <location>
        <begin position="183"/>
        <end position="320"/>
    </location>
</feature>
<evidence type="ECO:0000256" key="2">
    <source>
        <dbReference type="ARBA" id="ARBA00022692"/>
    </source>
</evidence>
<dbReference type="GO" id="GO:0016020">
    <property type="term" value="C:membrane"/>
    <property type="evidence" value="ECO:0007669"/>
    <property type="project" value="UniProtKB-SubCell"/>
</dbReference>
<dbReference type="Pfam" id="PF04932">
    <property type="entry name" value="Wzy_C"/>
    <property type="match status" value="1"/>
</dbReference>
<gene>
    <name evidence="7" type="ORF">A2397_00335</name>
</gene>
<dbReference type="AlphaFoldDB" id="A0A1F4ZX39"/>
<keyword evidence="4 5" id="KW-0472">Membrane</keyword>
<evidence type="ECO:0000256" key="4">
    <source>
        <dbReference type="ARBA" id="ARBA00023136"/>
    </source>
</evidence>
<evidence type="ECO:0000256" key="1">
    <source>
        <dbReference type="ARBA" id="ARBA00004141"/>
    </source>
</evidence>
<accession>A0A1F4ZX39</accession>
<feature type="transmembrane region" description="Helical" evidence="5">
    <location>
        <begin position="334"/>
        <end position="362"/>
    </location>
</feature>
<evidence type="ECO:0000313" key="7">
    <source>
        <dbReference type="EMBL" id="OGD09974.1"/>
    </source>
</evidence>
<evidence type="ECO:0000259" key="6">
    <source>
        <dbReference type="Pfam" id="PF04932"/>
    </source>
</evidence>
<protein>
    <recommendedName>
        <fullName evidence="6">O-antigen ligase-related domain-containing protein</fullName>
    </recommendedName>
</protein>
<comment type="subcellular location">
    <subcellularLocation>
        <location evidence="1">Membrane</location>
        <topology evidence="1">Multi-pass membrane protein</topology>
    </subcellularLocation>
</comment>
<reference evidence="7 8" key="1">
    <citation type="journal article" date="2016" name="Nat. Commun.">
        <title>Thousands of microbial genomes shed light on interconnected biogeochemical processes in an aquifer system.</title>
        <authorList>
            <person name="Anantharaman K."/>
            <person name="Brown C.T."/>
            <person name="Hug L.A."/>
            <person name="Sharon I."/>
            <person name="Castelle C.J."/>
            <person name="Probst A.J."/>
            <person name="Thomas B.C."/>
            <person name="Singh A."/>
            <person name="Wilkins M.J."/>
            <person name="Karaoz U."/>
            <person name="Brodie E.L."/>
            <person name="Williams K.H."/>
            <person name="Hubbard S.S."/>
            <person name="Banfield J.F."/>
        </authorList>
    </citation>
    <scope>NUCLEOTIDE SEQUENCE [LARGE SCALE GENOMIC DNA]</scope>
</reference>
<feature type="transmembrane region" description="Helical" evidence="5">
    <location>
        <begin position="215"/>
        <end position="232"/>
    </location>
</feature>
<dbReference type="STRING" id="1797263.A2397_00335"/>
<dbReference type="PANTHER" id="PTHR37422">
    <property type="entry name" value="TEICHURONIC ACID BIOSYNTHESIS PROTEIN TUAE"/>
    <property type="match status" value="1"/>
</dbReference>
<evidence type="ECO:0000256" key="5">
    <source>
        <dbReference type="SAM" id="Phobius"/>
    </source>
</evidence>
<keyword evidence="3 5" id="KW-1133">Transmembrane helix</keyword>
<feature type="transmembrane region" description="Helical" evidence="5">
    <location>
        <begin position="184"/>
        <end position="209"/>
    </location>
</feature>
<feature type="transmembrane region" description="Helical" evidence="5">
    <location>
        <begin position="87"/>
        <end position="107"/>
    </location>
</feature>
<dbReference type="Proteomes" id="UP000176424">
    <property type="component" value="Unassembled WGS sequence"/>
</dbReference>
<dbReference type="EMBL" id="MEXR01000017">
    <property type="protein sequence ID" value="OGD09974.1"/>
    <property type="molecule type" value="Genomic_DNA"/>
</dbReference>
<dbReference type="PANTHER" id="PTHR37422:SF13">
    <property type="entry name" value="LIPOPOLYSACCHARIDE BIOSYNTHESIS PROTEIN PA4999-RELATED"/>
    <property type="match status" value="1"/>
</dbReference>
<feature type="transmembrane region" description="Helical" evidence="5">
    <location>
        <begin position="303"/>
        <end position="322"/>
    </location>
</feature>
<sequence>MKLASRLMVWLLVFGFLLGNLIKVPIITPEIKVSALDIAVITALATTLLKSKKFDIFKLPLVKPFLVFGLIALVSLLLSYFSYGFNGLLVGSAYLVRFVLYSLSFIVISSQQAKATEKWLSVGVPVLCLIQYLFLPDVRFLEVAEWDPHYYRVVGTFLDPGFTSIILVFLLFRPTLSGRVLWLLTYLMFALTYSRSGYLAFILASAFVASQKKSWSYFFTRFLLIAATLILLPRAPGGEGVKLERTSSITARIINWHNSLTIFADHPVIGTGFNTYRYAQKEYGFLSESKWLKSHAGAGADSSLLFVLATTGLVGFIFYLKYLNQVWRLTSQDYYLQTCLVALFAHSLFLNSQFYPFVLFWLSLQISQSLRLVHHQ</sequence>
<proteinExistence type="predicted"/>
<name>A0A1F4ZX39_9BACT</name>